<protein>
    <submittedName>
        <fullName evidence="3">Uncharacterized protein</fullName>
    </submittedName>
</protein>
<keyword evidence="4" id="KW-1185">Reference proteome</keyword>
<accession>A0ABN2Q1Y4</accession>
<name>A0ABN2Q1Y4_9MICO</name>
<sequence>MSPWSRSPLVAALTAAVVFATPASPAIADVVVKTHSASIVESQELDNAVPALPSSPMPSLEPREPSGTFDLPPSPAPSESPVTPTQIERVCPINGGSGLAVIS</sequence>
<evidence type="ECO:0000313" key="4">
    <source>
        <dbReference type="Proteomes" id="UP001501343"/>
    </source>
</evidence>
<evidence type="ECO:0000313" key="3">
    <source>
        <dbReference type="EMBL" id="GAA1941890.1"/>
    </source>
</evidence>
<feature type="region of interest" description="Disordered" evidence="1">
    <location>
        <begin position="48"/>
        <end position="90"/>
    </location>
</feature>
<feature type="chain" id="PRO_5045311283" evidence="2">
    <location>
        <begin position="29"/>
        <end position="103"/>
    </location>
</feature>
<reference evidence="3 4" key="1">
    <citation type="journal article" date="2019" name="Int. J. Syst. Evol. Microbiol.">
        <title>The Global Catalogue of Microorganisms (GCM) 10K type strain sequencing project: providing services to taxonomists for standard genome sequencing and annotation.</title>
        <authorList>
            <consortium name="The Broad Institute Genomics Platform"/>
            <consortium name="The Broad Institute Genome Sequencing Center for Infectious Disease"/>
            <person name="Wu L."/>
            <person name="Ma J."/>
        </authorList>
    </citation>
    <scope>NUCLEOTIDE SEQUENCE [LARGE SCALE GENOMIC DNA]</scope>
    <source>
        <strain evidence="3 4">JCM 14900</strain>
    </source>
</reference>
<dbReference type="EMBL" id="BAAAOF010000011">
    <property type="protein sequence ID" value="GAA1941890.1"/>
    <property type="molecule type" value="Genomic_DNA"/>
</dbReference>
<proteinExistence type="predicted"/>
<dbReference type="Proteomes" id="UP001501343">
    <property type="component" value="Unassembled WGS sequence"/>
</dbReference>
<gene>
    <name evidence="3" type="ORF">GCM10009775_36960</name>
</gene>
<comment type="caution">
    <text evidence="3">The sequence shown here is derived from an EMBL/GenBank/DDBJ whole genome shotgun (WGS) entry which is preliminary data.</text>
</comment>
<evidence type="ECO:0000256" key="2">
    <source>
        <dbReference type="SAM" id="SignalP"/>
    </source>
</evidence>
<evidence type="ECO:0000256" key="1">
    <source>
        <dbReference type="SAM" id="MobiDB-lite"/>
    </source>
</evidence>
<organism evidence="3 4">
    <name type="scientific">Microbacterium aoyamense</name>
    <dbReference type="NCBI Taxonomy" id="344166"/>
    <lineage>
        <taxon>Bacteria</taxon>
        <taxon>Bacillati</taxon>
        <taxon>Actinomycetota</taxon>
        <taxon>Actinomycetes</taxon>
        <taxon>Micrococcales</taxon>
        <taxon>Microbacteriaceae</taxon>
        <taxon>Microbacterium</taxon>
    </lineage>
</organism>
<keyword evidence="2" id="KW-0732">Signal</keyword>
<feature type="signal peptide" evidence="2">
    <location>
        <begin position="1"/>
        <end position="28"/>
    </location>
</feature>